<reference evidence="4" key="3">
    <citation type="submission" date="2025-09" db="UniProtKB">
        <authorList>
            <consortium name="Ensembl"/>
        </authorList>
    </citation>
    <scope>IDENTIFICATION</scope>
    <source>
        <strain evidence="4">Boxer</strain>
    </source>
</reference>
<keyword evidence="2" id="KW-0472">Membrane</keyword>
<feature type="compositionally biased region" description="Polar residues" evidence="1">
    <location>
        <begin position="288"/>
        <end position="298"/>
    </location>
</feature>
<dbReference type="GeneTree" id="ENSGT00390000016847"/>
<reference evidence="4" key="2">
    <citation type="submission" date="2025-08" db="UniProtKB">
        <authorList>
            <consortium name="Ensembl"/>
        </authorList>
    </citation>
    <scope>IDENTIFICATION</scope>
    <source>
        <strain evidence="4">Boxer</strain>
    </source>
</reference>
<dbReference type="Proteomes" id="UP000805418">
    <property type="component" value="Chromosome 12"/>
</dbReference>
<evidence type="ECO:0000313" key="4">
    <source>
        <dbReference type="Ensembl" id="ENSCAFP00845012643.1"/>
    </source>
</evidence>
<proteinExistence type="predicted"/>
<dbReference type="Ensembl" id="ENSCAFT00845016251.1">
    <property type="protein sequence ID" value="ENSCAFP00845012643.1"/>
    <property type="gene ID" value="ENSCAFG00845009221.1"/>
</dbReference>
<keyword evidence="2" id="KW-0812">Transmembrane</keyword>
<evidence type="ECO:0000256" key="2">
    <source>
        <dbReference type="SAM" id="Phobius"/>
    </source>
</evidence>
<feature type="compositionally biased region" description="Polar residues" evidence="1">
    <location>
        <begin position="94"/>
        <end position="123"/>
    </location>
</feature>
<feature type="compositionally biased region" description="Polar residues" evidence="1">
    <location>
        <begin position="325"/>
        <end position="334"/>
    </location>
</feature>
<protein>
    <recommendedName>
        <fullName evidence="6">Mucin like 3</fullName>
    </recommendedName>
</protein>
<feature type="compositionally biased region" description="Low complexity" evidence="1">
    <location>
        <begin position="362"/>
        <end position="381"/>
    </location>
</feature>
<feature type="compositionally biased region" description="Basic residues" evidence="1">
    <location>
        <begin position="73"/>
        <end position="87"/>
    </location>
</feature>
<name>A0A8I3NDF4_CANLF</name>
<feature type="compositionally biased region" description="Polar residues" evidence="1">
    <location>
        <begin position="308"/>
        <end position="317"/>
    </location>
</feature>
<reference evidence="4" key="1">
    <citation type="submission" date="2020-03" db="EMBL/GenBank/DDBJ databases">
        <title>Long-read based genome assembly of a Labrador retriever dog.</title>
        <authorList>
            <person name="Eory L."/>
            <person name="Zhang W."/>
            <person name="Schoenebeck J."/>
        </authorList>
    </citation>
    <scope>NUCLEOTIDE SEQUENCE [LARGE SCALE GENOMIC DNA]</scope>
    <source>
        <strain evidence="4">Labrador retriever</strain>
    </source>
</reference>
<sequence>IKAHICSLIEFLICFSCFTGATAFRELQKTGVSPASDHLLPPTSGLVYSTLSDYTALHLGHNPLDLTKSTEIHKRKSHCNTTHHIKPTYKPIDNPQNSTSDYEVSPSSEKKPSNQGKNPNIQNRRPIDPNDSTNTHKGLSGAKYSTLAPKRKPFCNKPNVSKIGTGNIHKTATSFGNTITTLDSKSTTSHKTIIPVHTSVNTEINKIPTSSSGKSTAVTKSTRIPERSEGAEDGKIVASSGTTVASGKTITQILTTLTEHKQRTVSAHINTTRSLESPLGHGKEATLANKTTPRIQAESTKHGEETKSANGKTTTTQEKSKKHGQNTTPASSKTMKAPEDPKYHGKKTTRALEGPKDDGKKTTPTTSTKTTTVSGKTTSTSHMKLSSTMSEIPDNESHPYQNEDGSHRGVHAGGRRENDSFPAWAIVIVVLVAVILFLMFLSLIFLVSYMTKTRQALIQNKEDNDPEDDGGPNSYPVHLMEQQTLGMGQITSPR</sequence>
<evidence type="ECO:0000256" key="1">
    <source>
        <dbReference type="SAM" id="MobiDB-lite"/>
    </source>
</evidence>
<keyword evidence="3" id="KW-0732">Signal</keyword>
<dbReference type="AlphaFoldDB" id="A0A8I3NDF4"/>
<feature type="region of interest" description="Disordered" evidence="1">
    <location>
        <begin position="68"/>
        <end position="155"/>
    </location>
</feature>
<keyword evidence="5" id="KW-1185">Reference proteome</keyword>
<evidence type="ECO:0008006" key="6">
    <source>
        <dbReference type="Google" id="ProtNLM"/>
    </source>
</evidence>
<feature type="region of interest" description="Disordered" evidence="1">
    <location>
        <begin position="270"/>
        <end position="414"/>
    </location>
</feature>
<dbReference type="PANTHER" id="PTHR22094:SF0">
    <property type="entry name" value="MUCIN-LIKE PROTEIN 3"/>
    <property type="match status" value="1"/>
</dbReference>
<accession>A0A8I3NDF4</accession>
<feature type="chain" id="PRO_5035321303" description="Mucin like 3" evidence="3">
    <location>
        <begin position="24"/>
        <end position="494"/>
    </location>
</feature>
<organism evidence="4 5">
    <name type="scientific">Canis lupus familiaris</name>
    <name type="common">Dog</name>
    <name type="synonym">Canis familiaris</name>
    <dbReference type="NCBI Taxonomy" id="9615"/>
    <lineage>
        <taxon>Eukaryota</taxon>
        <taxon>Metazoa</taxon>
        <taxon>Chordata</taxon>
        <taxon>Craniata</taxon>
        <taxon>Vertebrata</taxon>
        <taxon>Euteleostomi</taxon>
        <taxon>Mammalia</taxon>
        <taxon>Eutheria</taxon>
        <taxon>Laurasiatheria</taxon>
        <taxon>Carnivora</taxon>
        <taxon>Caniformia</taxon>
        <taxon>Canidae</taxon>
        <taxon>Canis</taxon>
    </lineage>
</organism>
<feature type="compositionally biased region" description="Basic and acidic residues" evidence="1">
    <location>
        <begin position="223"/>
        <end position="234"/>
    </location>
</feature>
<evidence type="ECO:0000313" key="5">
    <source>
        <dbReference type="Proteomes" id="UP000805418"/>
    </source>
</evidence>
<feature type="compositionally biased region" description="Polar residues" evidence="1">
    <location>
        <begin position="207"/>
        <end position="222"/>
    </location>
</feature>
<dbReference type="InterPro" id="IPR026623">
    <property type="entry name" value="MUCL3"/>
</dbReference>
<keyword evidence="2" id="KW-1133">Transmembrane helix</keyword>
<feature type="region of interest" description="Disordered" evidence="1">
    <location>
        <begin position="207"/>
        <end position="234"/>
    </location>
</feature>
<evidence type="ECO:0000256" key="3">
    <source>
        <dbReference type="SAM" id="SignalP"/>
    </source>
</evidence>
<dbReference type="OrthoDB" id="9750981at2759"/>
<dbReference type="PANTHER" id="PTHR22094">
    <property type="entry name" value="DIFFUSE PANBRONCHIOLITIS CRITICAL REGION GENE 1"/>
    <property type="match status" value="1"/>
</dbReference>
<feature type="transmembrane region" description="Helical" evidence="2">
    <location>
        <begin position="423"/>
        <end position="447"/>
    </location>
</feature>
<feature type="signal peptide" evidence="3">
    <location>
        <begin position="1"/>
        <end position="23"/>
    </location>
</feature>